<dbReference type="AlphaFoldDB" id="A0A8J8JTM9"/>
<keyword evidence="6" id="KW-1185">Reference proteome</keyword>
<dbReference type="InterPro" id="IPR053142">
    <property type="entry name" value="PchR_regulatory_protein"/>
</dbReference>
<dbReference type="SUPFAM" id="SSF46689">
    <property type="entry name" value="Homeodomain-like"/>
    <property type="match status" value="1"/>
</dbReference>
<dbReference type="SMART" id="SM00342">
    <property type="entry name" value="HTH_ARAC"/>
    <property type="match status" value="1"/>
</dbReference>
<dbReference type="EMBL" id="WHPF01000003">
    <property type="protein sequence ID" value="NNV54769.1"/>
    <property type="molecule type" value="Genomic_DNA"/>
</dbReference>
<keyword evidence="1" id="KW-0805">Transcription regulation</keyword>
<proteinExistence type="predicted"/>
<keyword evidence="2" id="KW-0238">DNA-binding</keyword>
<dbReference type="Proteomes" id="UP000598971">
    <property type="component" value="Unassembled WGS sequence"/>
</dbReference>
<dbReference type="GO" id="GO:0043565">
    <property type="term" value="F:sequence-specific DNA binding"/>
    <property type="evidence" value="ECO:0007669"/>
    <property type="project" value="InterPro"/>
</dbReference>
<dbReference type="PANTHER" id="PTHR47893">
    <property type="entry name" value="REGULATORY PROTEIN PCHR"/>
    <property type="match status" value="1"/>
</dbReference>
<feature type="domain" description="HTH araC/xylS-type" evidence="4">
    <location>
        <begin position="203"/>
        <end position="302"/>
    </location>
</feature>
<accession>A0A8J8JTM9</accession>
<evidence type="ECO:0000256" key="1">
    <source>
        <dbReference type="ARBA" id="ARBA00023015"/>
    </source>
</evidence>
<dbReference type="InterPro" id="IPR018062">
    <property type="entry name" value="HTH_AraC-typ_CS"/>
</dbReference>
<organism evidence="5 6">
    <name type="scientific">Limnovirga soli</name>
    <dbReference type="NCBI Taxonomy" id="2656915"/>
    <lineage>
        <taxon>Bacteria</taxon>
        <taxon>Pseudomonadati</taxon>
        <taxon>Bacteroidota</taxon>
        <taxon>Chitinophagia</taxon>
        <taxon>Chitinophagales</taxon>
        <taxon>Chitinophagaceae</taxon>
        <taxon>Limnovirga</taxon>
    </lineage>
</organism>
<evidence type="ECO:0000313" key="5">
    <source>
        <dbReference type="EMBL" id="NNV54769.1"/>
    </source>
</evidence>
<evidence type="ECO:0000256" key="2">
    <source>
        <dbReference type="ARBA" id="ARBA00023125"/>
    </source>
</evidence>
<dbReference type="GO" id="GO:0003700">
    <property type="term" value="F:DNA-binding transcription factor activity"/>
    <property type="evidence" value="ECO:0007669"/>
    <property type="project" value="InterPro"/>
</dbReference>
<dbReference type="InterPro" id="IPR018060">
    <property type="entry name" value="HTH_AraC"/>
</dbReference>
<dbReference type="InterPro" id="IPR009057">
    <property type="entry name" value="Homeodomain-like_sf"/>
</dbReference>
<dbReference type="Pfam" id="PF12833">
    <property type="entry name" value="HTH_18"/>
    <property type="match status" value="1"/>
</dbReference>
<name>A0A8J8JTM9_9BACT</name>
<comment type="caution">
    <text evidence="5">The sequence shown here is derived from an EMBL/GenBank/DDBJ whole genome shotgun (WGS) entry which is preliminary data.</text>
</comment>
<keyword evidence="3" id="KW-0804">Transcription</keyword>
<evidence type="ECO:0000313" key="6">
    <source>
        <dbReference type="Proteomes" id="UP000598971"/>
    </source>
</evidence>
<sequence>MLRQYAKCLQLKPVDNGIAFSPEKGIGTIRALNLPNDLQVMVYDYTTFGDLLFHRNKNDKEFYILRLDEATGLDGITRSSVFFSRASQEWFYMATARNHLKHVDILIKKEWLDTYFEDEMAGEALSGNIALKSPLLIYEVMDVEYKRLMQELMQNNLDKCFEKMYVQNRVLLLLERFFTRLYRKTENEHGGVKISAYELRSLKEIEALLLKDFSEPPPAIVQLARMAAMSTSKLKILFKDVYHMPINQYYQKHRMNKAKAMLISKKHTVRETAYALGFSTVSSFNKSFLKAFDQLPADIAVTDK</sequence>
<protein>
    <submittedName>
        <fullName evidence="5">Helix-turn-helix domain-containing protein</fullName>
    </submittedName>
</protein>
<dbReference type="PANTHER" id="PTHR47893:SF1">
    <property type="entry name" value="REGULATORY PROTEIN PCHR"/>
    <property type="match status" value="1"/>
</dbReference>
<reference evidence="5" key="1">
    <citation type="submission" date="2019-10" db="EMBL/GenBank/DDBJ databases">
        <title>Draft genome sequence of Panacibacter sp. KCS-6.</title>
        <authorList>
            <person name="Yim K.J."/>
        </authorList>
    </citation>
    <scope>NUCLEOTIDE SEQUENCE</scope>
    <source>
        <strain evidence="5">KCS-6</strain>
    </source>
</reference>
<evidence type="ECO:0000259" key="4">
    <source>
        <dbReference type="PROSITE" id="PS01124"/>
    </source>
</evidence>
<dbReference type="PROSITE" id="PS01124">
    <property type="entry name" value="HTH_ARAC_FAMILY_2"/>
    <property type="match status" value="1"/>
</dbReference>
<dbReference type="PROSITE" id="PS00041">
    <property type="entry name" value="HTH_ARAC_FAMILY_1"/>
    <property type="match status" value="1"/>
</dbReference>
<dbReference type="Gene3D" id="1.10.10.60">
    <property type="entry name" value="Homeodomain-like"/>
    <property type="match status" value="2"/>
</dbReference>
<dbReference type="RefSeq" id="WP_171606694.1">
    <property type="nucleotide sequence ID" value="NZ_WHPF01000003.1"/>
</dbReference>
<evidence type="ECO:0000256" key="3">
    <source>
        <dbReference type="ARBA" id="ARBA00023163"/>
    </source>
</evidence>
<gene>
    <name evidence="5" type="ORF">GD597_04785</name>
</gene>